<accession>A0A7C1FJ45</accession>
<proteinExistence type="predicted"/>
<dbReference type="AlphaFoldDB" id="A0A7C1FJ45"/>
<organism evidence="1">
    <name type="scientific">Caldilinea aerophila</name>
    <dbReference type="NCBI Taxonomy" id="133453"/>
    <lineage>
        <taxon>Bacteria</taxon>
        <taxon>Bacillati</taxon>
        <taxon>Chloroflexota</taxon>
        <taxon>Caldilineae</taxon>
        <taxon>Caldilineales</taxon>
        <taxon>Caldilineaceae</taxon>
        <taxon>Caldilinea</taxon>
    </lineage>
</organism>
<gene>
    <name evidence="1" type="ORF">ENQ20_16650</name>
</gene>
<dbReference type="EMBL" id="DSMG01000174">
    <property type="protein sequence ID" value="HDX33096.1"/>
    <property type="molecule type" value="Genomic_DNA"/>
</dbReference>
<protein>
    <recommendedName>
        <fullName evidence="2">EthD domain-containing protein</fullName>
    </recommendedName>
</protein>
<sequence length="129" mass="15316">MSNRSQDILNQPYVIEYYYKAKWGYAEEFIELFKKNHLPVLLKQVESGRFLSVTCTRPRYHTTEDGRWDYRVTIVFKNVLAAHEPPDGEAAIKRALYPDQETFQREERRRFEILLAHWDLPVVDDPIAG</sequence>
<comment type="caution">
    <text evidence="1">The sequence shown here is derived from an EMBL/GenBank/DDBJ whole genome shotgun (WGS) entry which is preliminary data.</text>
</comment>
<evidence type="ECO:0000313" key="1">
    <source>
        <dbReference type="EMBL" id="HDX33096.1"/>
    </source>
</evidence>
<name>A0A7C1FJ45_9CHLR</name>
<reference evidence="1" key="1">
    <citation type="journal article" date="2020" name="mSystems">
        <title>Genome- and Community-Level Interaction Insights into Carbon Utilization and Element Cycling Functions of Hydrothermarchaeota in Hydrothermal Sediment.</title>
        <authorList>
            <person name="Zhou Z."/>
            <person name="Liu Y."/>
            <person name="Xu W."/>
            <person name="Pan J."/>
            <person name="Luo Z.H."/>
            <person name="Li M."/>
        </authorList>
    </citation>
    <scope>NUCLEOTIDE SEQUENCE [LARGE SCALE GENOMIC DNA]</scope>
    <source>
        <strain evidence="1">SpSt-289</strain>
    </source>
</reference>
<evidence type="ECO:0008006" key="2">
    <source>
        <dbReference type="Google" id="ProtNLM"/>
    </source>
</evidence>